<evidence type="ECO:0000313" key="1">
    <source>
        <dbReference type="EMBL" id="MCC2168557.1"/>
    </source>
</evidence>
<comment type="caution">
    <text evidence="1">The sequence shown here is derived from an EMBL/GenBank/DDBJ whole genome shotgun (WGS) entry which is preliminary data.</text>
</comment>
<dbReference type="EMBL" id="JAJEQF010000039">
    <property type="protein sequence ID" value="MCC2168557.1"/>
    <property type="molecule type" value="Genomic_DNA"/>
</dbReference>
<reference evidence="1 2" key="1">
    <citation type="submission" date="2021-10" db="EMBL/GenBank/DDBJ databases">
        <title>Anaerobic single-cell dispensing facilitates the cultivation of human gut bacteria.</title>
        <authorList>
            <person name="Afrizal A."/>
        </authorList>
    </citation>
    <scope>NUCLEOTIDE SEQUENCE [LARGE SCALE GENOMIC DNA]</scope>
    <source>
        <strain evidence="1 2">CLA-AA-H244</strain>
    </source>
</reference>
<evidence type="ECO:0000313" key="2">
    <source>
        <dbReference type="Proteomes" id="UP001199355"/>
    </source>
</evidence>
<keyword evidence="2" id="KW-1185">Reference proteome</keyword>
<gene>
    <name evidence="1" type="ORF">LKD45_12800</name>
</gene>
<accession>A0AAE3DND5</accession>
<name>A0AAE3DND5_9FIRM</name>
<organism evidence="1 2">
    <name type="scientific">Gallintestinimicrobium propionicum</name>
    <dbReference type="NCBI Taxonomy" id="2981770"/>
    <lineage>
        <taxon>Bacteria</taxon>
        <taxon>Bacillati</taxon>
        <taxon>Bacillota</taxon>
        <taxon>Clostridia</taxon>
        <taxon>Lachnospirales</taxon>
        <taxon>Lachnospiraceae</taxon>
        <taxon>Gallintestinimicrobium</taxon>
    </lineage>
</organism>
<dbReference type="AlphaFoldDB" id="A0AAE3DND5"/>
<dbReference type="RefSeq" id="WP_117961495.1">
    <property type="nucleotide sequence ID" value="NZ_JAJEQF010000039.1"/>
</dbReference>
<dbReference type="Proteomes" id="UP001199355">
    <property type="component" value="Unassembled WGS sequence"/>
</dbReference>
<proteinExistence type="predicted"/>
<sequence length="70" mass="8401">MGRLKTDTWERMLEQMEQEGVGFYLNGKKTAPREIIRTCCMREKAVYMPDFVMDEEGKLCEVRYDEVTKW</sequence>
<protein>
    <submittedName>
        <fullName evidence="1">Uncharacterized protein</fullName>
    </submittedName>
</protein>